<dbReference type="KEGG" id="adu:107465759"/>
<dbReference type="AlphaFoldDB" id="A0A6P4BI24"/>
<evidence type="ECO:0000313" key="2">
    <source>
        <dbReference type="RefSeq" id="XP_015940217.1"/>
    </source>
</evidence>
<sequence>MWKMKMWYKRHLKEEVAQPRNGVSKEDDVLKEVIPIPFPHLAKRIKKQMELDPKMVEILKKVEVTIPLFDAIRQVPKYAKFLKDLCMNKEKIHDLEIIPLGSLISALMGAIPEKCGDLSPCACVSIMPLSVYDALKLPPLKRSASHFVLADKSIISVVGMGEDVLVSIKGLVFPIDFYILEMPPNDSGKPSSILLGKPFLKTFRFKFDAFSCTYSVEMDGRAVGFNLDEAMKHPPEWPASPKMIIKLKGSKEDQRLQIQ</sequence>
<evidence type="ECO:0000313" key="1">
    <source>
        <dbReference type="Proteomes" id="UP000515211"/>
    </source>
</evidence>
<dbReference type="Proteomes" id="UP000515211">
    <property type="component" value="Chromosome 9"/>
</dbReference>
<dbReference type="PANTHER" id="PTHR33067">
    <property type="entry name" value="RNA-DIRECTED DNA POLYMERASE-RELATED"/>
    <property type="match status" value="1"/>
</dbReference>
<dbReference type="Gene3D" id="2.40.70.10">
    <property type="entry name" value="Acid Proteases"/>
    <property type="match status" value="1"/>
</dbReference>
<dbReference type="RefSeq" id="XP_015940217.1">
    <property type="nucleotide sequence ID" value="XM_016084731.1"/>
</dbReference>
<reference evidence="2" key="2">
    <citation type="submission" date="2025-08" db="UniProtKB">
        <authorList>
            <consortium name="RefSeq"/>
        </authorList>
    </citation>
    <scope>IDENTIFICATION</scope>
    <source>
        <tissue evidence="2">Whole plant</tissue>
    </source>
</reference>
<keyword evidence="1" id="KW-1185">Reference proteome</keyword>
<dbReference type="GeneID" id="107465759"/>
<name>A0A6P4BI24_ARADU</name>
<reference evidence="1" key="1">
    <citation type="journal article" date="2016" name="Nat. Genet.">
        <title>The genome sequences of Arachis duranensis and Arachis ipaensis, the diploid ancestors of cultivated peanut.</title>
        <authorList>
            <person name="Bertioli D.J."/>
            <person name="Cannon S.B."/>
            <person name="Froenicke L."/>
            <person name="Huang G."/>
            <person name="Farmer A.D."/>
            <person name="Cannon E.K."/>
            <person name="Liu X."/>
            <person name="Gao D."/>
            <person name="Clevenger J."/>
            <person name="Dash S."/>
            <person name="Ren L."/>
            <person name="Moretzsohn M.C."/>
            <person name="Shirasawa K."/>
            <person name="Huang W."/>
            <person name="Vidigal B."/>
            <person name="Abernathy B."/>
            <person name="Chu Y."/>
            <person name="Niederhuth C.E."/>
            <person name="Umale P."/>
            <person name="Araujo A.C."/>
            <person name="Kozik A."/>
            <person name="Kim K.D."/>
            <person name="Burow M.D."/>
            <person name="Varshney R.K."/>
            <person name="Wang X."/>
            <person name="Zhang X."/>
            <person name="Barkley N."/>
            <person name="Guimaraes P.M."/>
            <person name="Isobe S."/>
            <person name="Guo B."/>
            <person name="Liao B."/>
            <person name="Stalker H.T."/>
            <person name="Schmitz R.J."/>
            <person name="Scheffler B.E."/>
            <person name="Leal-Bertioli S.C."/>
            <person name="Xun X."/>
            <person name="Jackson S.A."/>
            <person name="Michelmore R."/>
            <person name="Ozias-Akins P."/>
        </authorList>
    </citation>
    <scope>NUCLEOTIDE SEQUENCE [LARGE SCALE GENOMIC DNA]</scope>
    <source>
        <strain evidence="1">cv. V14167</strain>
    </source>
</reference>
<proteinExistence type="predicted"/>
<dbReference type="InterPro" id="IPR021109">
    <property type="entry name" value="Peptidase_aspartic_dom_sf"/>
</dbReference>
<accession>A0A6P4BI24</accession>
<protein>
    <submittedName>
        <fullName evidence="2">Uncharacterized protein LOC107465759</fullName>
    </submittedName>
</protein>
<dbReference type="PANTHER" id="PTHR33067:SF15">
    <property type="entry name" value="RNA-DIRECTED DNA POLYMERASE"/>
    <property type="match status" value="1"/>
</dbReference>
<dbReference type="CDD" id="cd00303">
    <property type="entry name" value="retropepsin_like"/>
    <property type="match status" value="1"/>
</dbReference>
<gene>
    <name evidence="2" type="primary">LOC107465759</name>
</gene>
<organism evidence="1 2">
    <name type="scientific">Arachis duranensis</name>
    <name type="common">Wild peanut</name>
    <dbReference type="NCBI Taxonomy" id="130453"/>
    <lineage>
        <taxon>Eukaryota</taxon>
        <taxon>Viridiplantae</taxon>
        <taxon>Streptophyta</taxon>
        <taxon>Embryophyta</taxon>
        <taxon>Tracheophyta</taxon>
        <taxon>Spermatophyta</taxon>
        <taxon>Magnoliopsida</taxon>
        <taxon>eudicotyledons</taxon>
        <taxon>Gunneridae</taxon>
        <taxon>Pentapetalae</taxon>
        <taxon>rosids</taxon>
        <taxon>fabids</taxon>
        <taxon>Fabales</taxon>
        <taxon>Fabaceae</taxon>
        <taxon>Papilionoideae</taxon>
        <taxon>50 kb inversion clade</taxon>
        <taxon>dalbergioids sensu lato</taxon>
        <taxon>Dalbergieae</taxon>
        <taxon>Pterocarpus clade</taxon>
        <taxon>Arachis</taxon>
    </lineage>
</organism>